<protein>
    <recommendedName>
        <fullName evidence="1">ABC-type transport auxiliary lipoprotein component domain-containing protein</fullName>
    </recommendedName>
</protein>
<dbReference type="AlphaFoldDB" id="A0A2P5T0H2"/>
<accession>A0A2P5T0H2</accession>
<proteinExistence type="predicted"/>
<dbReference type="Pfam" id="PF03886">
    <property type="entry name" value="ABC_trans_aux"/>
    <property type="match status" value="1"/>
</dbReference>
<comment type="caution">
    <text evidence="2">The sequence shown here is derived from an EMBL/GenBank/DDBJ whole genome shotgun (WGS) entry which is preliminary data.</text>
</comment>
<organism evidence="2 3">
    <name type="scientific">Candidatus Pantoea edessiphila</name>
    <dbReference type="NCBI Taxonomy" id="2044610"/>
    <lineage>
        <taxon>Bacteria</taxon>
        <taxon>Pseudomonadati</taxon>
        <taxon>Pseudomonadota</taxon>
        <taxon>Gammaproteobacteria</taxon>
        <taxon>Enterobacterales</taxon>
        <taxon>Erwiniaceae</taxon>
        <taxon>Pantoea</taxon>
    </lineage>
</organism>
<evidence type="ECO:0000313" key="2">
    <source>
        <dbReference type="EMBL" id="PPI88094.1"/>
    </source>
</evidence>
<dbReference type="Gene3D" id="3.40.50.10610">
    <property type="entry name" value="ABC-type transport auxiliary lipoprotein component"/>
    <property type="match status" value="1"/>
</dbReference>
<name>A0A2P5T0H2_9GAMM</name>
<dbReference type="SUPFAM" id="SSF159594">
    <property type="entry name" value="XCC0632-like"/>
    <property type="match status" value="1"/>
</dbReference>
<sequence>MEVKKKVIILITVLLNACSSPTKKIYYHLPVENNSINFNKKYQQDNKYAIWIQQVSLPDHLADNGLVYQTNDVEYIIINNDLWVNPLVQQLKQTMICNLSKNPPRWFISDLPLLVIKKDKLNIIVKKIQGRYDGKAVISGEWILEYRNHIIKHYSNFILAQKQDGYDKLFDIFFINYLVKPSKYVIKSRTWDYVLSLNPLLNDIN</sequence>
<gene>
    <name evidence="2" type="ORF">CRV12_00420</name>
</gene>
<feature type="domain" description="ABC-type transport auxiliary lipoprotein component" evidence="1">
    <location>
        <begin position="44"/>
        <end position="168"/>
    </location>
</feature>
<dbReference type="EMBL" id="PDKT01000001">
    <property type="protein sequence ID" value="PPI88094.1"/>
    <property type="molecule type" value="Genomic_DNA"/>
</dbReference>
<reference evidence="2 3" key="1">
    <citation type="journal article" date="2018" name="Genome Biol. Evol.">
        <title>Cladogenesis and Genomic Streamlining in Extracellular Endosymbionts of Tropical Stink Bugs.</title>
        <authorList>
            <person name="Otero-Bravo A."/>
            <person name="Goffredi S."/>
            <person name="Sabree Z.L."/>
        </authorList>
    </citation>
    <scope>NUCLEOTIDE SEQUENCE [LARGE SCALE GENOMIC DNA]</scope>
    <source>
        <strain evidence="2 3">SoEE</strain>
    </source>
</reference>
<dbReference type="Proteomes" id="UP000296153">
    <property type="component" value="Unassembled WGS sequence"/>
</dbReference>
<evidence type="ECO:0000313" key="3">
    <source>
        <dbReference type="Proteomes" id="UP000296153"/>
    </source>
</evidence>
<dbReference type="InterPro" id="IPR005586">
    <property type="entry name" value="ABC_trans_aux"/>
</dbReference>
<evidence type="ECO:0000259" key="1">
    <source>
        <dbReference type="Pfam" id="PF03886"/>
    </source>
</evidence>